<evidence type="ECO:0000313" key="3">
    <source>
        <dbReference type="Proteomes" id="UP000030750"/>
    </source>
</evidence>
<dbReference type="Proteomes" id="UP000030750">
    <property type="component" value="Unassembled WGS sequence"/>
</dbReference>
<organism evidence="2 3">
    <name type="scientific">Eimeria brunetti</name>
    <dbReference type="NCBI Taxonomy" id="51314"/>
    <lineage>
        <taxon>Eukaryota</taxon>
        <taxon>Sar</taxon>
        <taxon>Alveolata</taxon>
        <taxon>Apicomplexa</taxon>
        <taxon>Conoidasida</taxon>
        <taxon>Coccidia</taxon>
        <taxon>Eucoccidiorida</taxon>
        <taxon>Eimeriorina</taxon>
        <taxon>Eimeriidae</taxon>
        <taxon>Eimeria</taxon>
    </lineage>
</organism>
<evidence type="ECO:0000313" key="2">
    <source>
        <dbReference type="EMBL" id="CDJ51916.1"/>
    </source>
</evidence>
<keyword evidence="3" id="KW-1185">Reference proteome</keyword>
<gene>
    <name evidence="2" type="ORF">EBH_0045550</name>
</gene>
<evidence type="ECO:0000256" key="1">
    <source>
        <dbReference type="SAM" id="MobiDB-lite"/>
    </source>
</evidence>
<dbReference type="AlphaFoldDB" id="U6LP60"/>
<feature type="compositionally biased region" description="Low complexity" evidence="1">
    <location>
        <begin position="151"/>
        <end position="160"/>
    </location>
</feature>
<reference evidence="2" key="2">
    <citation type="submission" date="2013-10" db="EMBL/GenBank/DDBJ databases">
        <authorList>
            <person name="Aslett M."/>
        </authorList>
    </citation>
    <scope>NUCLEOTIDE SEQUENCE [LARGE SCALE GENOMIC DNA]</scope>
    <source>
        <strain evidence="2">Houghton</strain>
    </source>
</reference>
<feature type="region of interest" description="Disordered" evidence="1">
    <location>
        <begin position="142"/>
        <end position="170"/>
    </location>
</feature>
<name>U6LP60_9EIME</name>
<reference evidence="2" key="1">
    <citation type="submission" date="2013-10" db="EMBL/GenBank/DDBJ databases">
        <title>Genomic analysis of the causative agents of coccidiosis in chickens.</title>
        <authorList>
            <person name="Reid A.J."/>
            <person name="Blake D."/>
            <person name="Billington K."/>
            <person name="Browne H."/>
            <person name="Dunn M."/>
            <person name="Hung S."/>
            <person name="Kawahara F."/>
            <person name="Miranda-Saavedra D."/>
            <person name="Mourier T."/>
            <person name="Nagra H."/>
            <person name="Otto T.D."/>
            <person name="Rawlings N."/>
            <person name="Sanchez A."/>
            <person name="Sanders M."/>
            <person name="Subramaniam C."/>
            <person name="Tay Y."/>
            <person name="Dear P."/>
            <person name="Doerig C."/>
            <person name="Gruber A."/>
            <person name="Parkinson J."/>
            <person name="Shirley M."/>
            <person name="Wan K.L."/>
            <person name="Berriman M."/>
            <person name="Tomley F."/>
            <person name="Pain A."/>
        </authorList>
    </citation>
    <scope>NUCLEOTIDE SEQUENCE [LARGE SCALE GENOMIC DNA]</scope>
    <source>
        <strain evidence="2">Houghton</strain>
    </source>
</reference>
<dbReference type="VEuPathDB" id="ToxoDB:EBH_0045550"/>
<accession>U6LP60</accession>
<protein>
    <submittedName>
        <fullName evidence="2">Uncharacterized protein</fullName>
    </submittedName>
</protein>
<proteinExistence type="predicted"/>
<sequence length="170" mass="18046">MIAAVETPEAAAAAAAAAEAAAAAAGAVTPAPSLSPQPQVSGVCAAPEDSGVSAAAAEYSFSNYRFIRQYISPGEAVDVAAQPRGAGPWLSAPIFNYSFQSSKPNVRVTIAPRQGHTIEYSVVSSADGNIQRFKAAEHVSQRLSSKERELQQQQQQQQQQREVARRQRNH</sequence>
<dbReference type="OrthoDB" id="345584at2759"/>
<dbReference type="EMBL" id="HG713038">
    <property type="protein sequence ID" value="CDJ51916.1"/>
    <property type="molecule type" value="Genomic_DNA"/>
</dbReference>